<dbReference type="AlphaFoldDB" id="A0A1F6CY53"/>
<dbReference type="SUPFAM" id="SSF143120">
    <property type="entry name" value="YefM-like"/>
    <property type="match status" value="1"/>
</dbReference>
<name>A0A1F6CY53_HANXR</name>
<sequence length="77" mass="8690">MSTTVTLEEAQAHLAELVARLIPGEEVVITQDKQPVAKLIGQREARRQPRQPGSAKGKLLLLSEDEEYLKDFKEYMP</sequence>
<evidence type="ECO:0000256" key="1">
    <source>
        <dbReference type="ARBA" id="ARBA00009981"/>
    </source>
</evidence>
<accession>A0A1F6CY53</accession>
<dbReference type="InterPro" id="IPR036165">
    <property type="entry name" value="YefM-like_sf"/>
</dbReference>
<dbReference type="Proteomes" id="UP000178606">
    <property type="component" value="Unassembled WGS sequence"/>
</dbReference>
<protein>
    <submittedName>
        <fullName evidence="2">Antitoxin of toxin-antitoxin stability system</fullName>
    </submittedName>
</protein>
<proteinExistence type="inferred from homology"/>
<gene>
    <name evidence="2" type="ORF">A3F84_04735</name>
</gene>
<comment type="similarity">
    <text evidence="1">Belongs to the phD/YefM antitoxin family.</text>
</comment>
<dbReference type="EMBL" id="MFKF01000115">
    <property type="protein sequence ID" value="OGG53971.1"/>
    <property type="molecule type" value="Genomic_DNA"/>
</dbReference>
<organism evidence="2 3">
    <name type="scientific">Handelsmanbacteria sp. (strain RIFCSPLOWO2_12_FULL_64_10)</name>
    <dbReference type="NCBI Taxonomy" id="1817868"/>
    <lineage>
        <taxon>Bacteria</taxon>
        <taxon>Candidatus Handelsmaniibacteriota</taxon>
    </lineage>
</organism>
<reference evidence="2 3" key="1">
    <citation type="journal article" date="2016" name="Nat. Commun.">
        <title>Thousands of microbial genomes shed light on interconnected biogeochemical processes in an aquifer system.</title>
        <authorList>
            <person name="Anantharaman K."/>
            <person name="Brown C.T."/>
            <person name="Hug L.A."/>
            <person name="Sharon I."/>
            <person name="Castelle C.J."/>
            <person name="Probst A.J."/>
            <person name="Thomas B.C."/>
            <person name="Singh A."/>
            <person name="Wilkins M.J."/>
            <person name="Karaoz U."/>
            <person name="Brodie E.L."/>
            <person name="Williams K.H."/>
            <person name="Hubbard S.S."/>
            <person name="Banfield J.F."/>
        </authorList>
    </citation>
    <scope>NUCLEOTIDE SEQUENCE [LARGE SCALE GENOMIC DNA]</scope>
    <source>
        <strain evidence="3">RIFCSPLOWO2_12_FULL_64_10</strain>
    </source>
</reference>
<dbReference type="Gene3D" id="3.40.1620.10">
    <property type="entry name" value="YefM-like domain"/>
    <property type="match status" value="1"/>
</dbReference>
<comment type="caution">
    <text evidence="2">The sequence shown here is derived from an EMBL/GenBank/DDBJ whole genome shotgun (WGS) entry which is preliminary data.</text>
</comment>
<evidence type="ECO:0000313" key="2">
    <source>
        <dbReference type="EMBL" id="OGG53971.1"/>
    </source>
</evidence>
<evidence type="ECO:0000313" key="3">
    <source>
        <dbReference type="Proteomes" id="UP000178606"/>
    </source>
</evidence>